<dbReference type="Proteomes" id="UP001595947">
    <property type="component" value="Unassembled WGS sequence"/>
</dbReference>
<proteinExistence type="predicted"/>
<reference evidence="2" key="1">
    <citation type="journal article" date="2019" name="Int. J. Syst. Evol. Microbiol.">
        <title>The Global Catalogue of Microorganisms (GCM) 10K type strain sequencing project: providing services to taxonomists for standard genome sequencing and annotation.</title>
        <authorList>
            <consortium name="The Broad Institute Genomics Platform"/>
            <consortium name="The Broad Institute Genome Sequencing Center for Infectious Disease"/>
            <person name="Wu L."/>
            <person name="Ma J."/>
        </authorList>
    </citation>
    <scope>NUCLEOTIDE SEQUENCE [LARGE SCALE GENOMIC DNA]</scope>
    <source>
        <strain evidence="2">CGMCC 4.7093</strain>
    </source>
</reference>
<evidence type="ECO:0000313" key="2">
    <source>
        <dbReference type="Proteomes" id="UP001595947"/>
    </source>
</evidence>
<comment type="caution">
    <text evidence="1">The sequence shown here is derived from an EMBL/GenBank/DDBJ whole genome shotgun (WGS) entry which is preliminary data.</text>
</comment>
<protein>
    <submittedName>
        <fullName evidence="1">Uncharacterized protein</fullName>
    </submittedName>
</protein>
<dbReference type="EMBL" id="JBHSIV010000015">
    <property type="protein sequence ID" value="MFC5063607.1"/>
    <property type="molecule type" value="Genomic_DNA"/>
</dbReference>
<organism evidence="1 2">
    <name type="scientific">Actinomycetospora atypica</name>
    <dbReference type="NCBI Taxonomy" id="1290095"/>
    <lineage>
        <taxon>Bacteria</taxon>
        <taxon>Bacillati</taxon>
        <taxon>Actinomycetota</taxon>
        <taxon>Actinomycetes</taxon>
        <taxon>Pseudonocardiales</taxon>
        <taxon>Pseudonocardiaceae</taxon>
        <taxon>Actinomycetospora</taxon>
    </lineage>
</organism>
<dbReference type="RefSeq" id="WP_378036955.1">
    <property type="nucleotide sequence ID" value="NZ_JBHSIV010000015.1"/>
</dbReference>
<name>A0ABV9YPE5_9PSEU</name>
<sequence length="94" mass="10561">MASQHARYRADVDGHRVEIEFDRRRVVLNEVRVFVDGEQVDRGSVFYGDKELRAPVGSSELTVVVTSGMVGELLRAQVRRDDGAWVDLRDTTAA</sequence>
<gene>
    <name evidence="1" type="ORF">ACFPBZ_15400</name>
</gene>
<evidence type="ECO:0000313" key="1">
    <source>
        <dbReference type="EMBL" id="MFC5063607.1"/>
    </source>
</evidence>
<keyword evidence="2" id="KW-1185">Reference proteome</keyword>
<accession>A0ABV9YPE5</accession>